<sequence>MPSYPVEIKETPHKSNSVSANMLAPCPLRNITINMGTAKKVKGCIH</sequence>
<dbReference type="AlphaFoldDB" id="A0A0F6RKM9"/>
<dbReference type="EMBL" id="CP011304">
    <property type="protein sequence ID" value="AKE63965.1"/>
    <property type="molecule type" value="Genomic_DNA"/>
</dbReference>
<protein>
    <submittedName>
        <fullName evidence="2">Uncharacterized protein</fullName>
    </submittedName>
</protein>
<gene>
    <name evidence="2" type="ORF">MYAER_1613</name>
</gene>
<reference evidence="2 3" key="1">
    <citation type="journal article" date="2015" name="Genome Announc.">
        <title>Complete Genome Sequence of Microcystis aeruginosa NIES-2549, a Bloom-Forming Cyanobacterium from Lake Kasumigaura, Japan.</title>
        <authorList>
            <person name="Yamaguchi H."/>
            <person name="Suzuki S."/>
            <person name="Tanabe Y."/>
            <person name="Osana Y."/>
            <person name="Shimura Y."/>
            <person name="Ishida K."/>
            <person name="Kawachi M."/>
        </authorList>
    </citation>
    <scope>NUCLEOTIDE SEQUENCE [LARGE SCALE GENOMIC DNA]</scope>
    <source>
        <strain evidence="2 3">NIES-2549</strain>
    </source>
</reference>
<evidence type="ECO:0000313" key="2">
    <source>
        <dbReference type="EMBL" id="AKE63965.1"/>
    </source>
</evidence>
<dbReference type="Proteomes" id="UP000034103">
    <property type="component" value="Chromosome"/>
</dbReference>
<proteinExistence type="predicted"/>
<dbReference type="HOGENOM" id="CLU_3185778_0_0_3"/>
<dbReference type="PATRIC" id="fig|1641812.3.peg.1666"/>
<evidence type="ECO:0000313" key="3">
    <source>
        <dbReference type="Proteomes" id="UP000034103"/>
    </source>
</evidence>
<feature type="region of interest" description="Disordered" evidence="1">
    <location>
        <begin position="1"/>
        <end position="20"/>
    </location>
</feature>
<evidence type="ECO:0000256" key="1">
    <source>
        <dbReference type="SAM" id="MobiDB-lite"/>
    </source>
</evidence>
<organism evidence="2 3">
    <name type="scientific">Microcystis aeruginosa NIES-2549</name>
    <dbReference type="NCBI Taxonomy" id="1641812"/>
    <lineage>
        <taxon>Bacteria</taxon>
        <taxon>Bacillati</taxon>
        <taxon>Cyanobacteriota</taxon>
        <taxon>Cyanophyceae</taxon>
        <taxon>Oscillatoriophycideae</taxon>
        <taxon>Chroococcales</taxon>
        <taxon>Microcystaceae</taxon>
        <taxon>Microcystis</taxon>
    </lineage>
</organism>
<name>A0A0F6RKM9_MICAE</name>
<accession>A0A0F6RKM9</accession>